<dbReference type="AlphaFoldDB" id="A0A0E9P5H6"/>
<evidence type="ECO:0000313" key="1">
    <source>
        <dbReference type="EMBL" id="JAG99678.1"/>
    </source>
</evidence>
<reference evidence="1" key="2">
    <citation type="journal article" date="2015" name="Fish Shellfish Immunol.">
        <title>Early steps in the European eel (Anguilla anguilla)-Vibrio vulnificus interaction in the gills: Role of the RtxA13 toxin.</title>
        <authorList>
            <person name="Callol A."/>
            <person name="Pajuelo D."/>
            <person name="Ebbesson L."/>
            <person name="Teles M."/>
            <person name="MacKenzie S."/>
            <person name="Amaro C."/>
        </authorList>
    </citation>
    <scope>NUCLEOTIDE SEQUENCE</scope>
</reference>
<dbReference type="EMBL" id="GBXM01108898">
    <property type="protein sequence ID" value="JAG99678.1"/>
    <property type="molecule type" value="Transcribed_RNA"/>
</dbReference>
<protein>
    <submittedName>
        <fullName evidence="1">Uncharacterized protein</fullName>
    </submittedName>
</protein>
<proteinExistence type="predicted"/>
<accession>A0A0E9P5H6</accession>
<sequence length="30" mass="3441">MWVSSRGAIWIVSSLYHYLCAIMPEKATVQ</sequence>
<reference evidence="1" key="1">
    <citation type="submission" date="2014-11" db="EMBL/GenBank/DDBJ databases">
        <authorList>
            <person name="Amaro Gonzalez C."/>
        </authorList>
    </citation>
    <scope>NUCLEOTIDE SEQUENCE</scope>
</reference>
<organism evidence="1">
    <name type="scientific">Anguilla anguilla</name>
    <name type="common">European freshwater eel</name>
    <name type="synonym">Muraena anguilla</name>
    <dbReference type="NCBI Taxonomy" id="7936"/>
    <lineage>
        <taxon>Eukaryota</taxon>
        <taxon>Metazoa</taxon>
        <taxon>Chordata</taxon>
        <taxon>Craniata</taxon>
        <taxon>Vertebrata</taxon>
        <taxon>Euteleostomi</taxon>
        <taxon>Actinopterygii</taxon>
        <taxon>Neopterygii</taxon>
        <taxon>Teleostei</taxon>
        <taxon>Anguilliformes</taxon>
        <taxon>Anguillidae</taxon>
        <taxon>Anguilla</taxon>
    </lineage>
</organism>
<name>A0A0E9P5H6_ANGAN</name>